<accession>A0A2P7AYI0</accession>
<dbReference type="AlphaFoldDB" id="A0A2P7AYI0"/>
<keyword evidence="2" id="KW-1185">Reference proteome</keyword>
<evidence type="ECO:0000313" key="1">
    <source>
        <dbReference type="EMBL" id="PSH59265.1"/>
    </source>
</evidence>
<organism evidence="1 2">
    <name type="scientific">Phyllobacterium endophyticum</name>
    <dbReference type="NCBI Taxonomy" id="1149773"/>
    <lineage>
        <taxon>Bacteria</taxon>
        <taxon>Pseudomonadati</taxon>
        <taxon>Pseudomonadota</taxon>
        <taxon>Alphaproteobacteria</taxon>
        <taxon>Hyphomicrobiales</taxon>
        <taxon>Phyllobacteriaceae</taxon>
        <taxon>Phyllobacterium</taxon>
    </lineage>
</organism>
<dbReference type="Proteomes" id="UP000241158">
    <property type="component" value="Unassembled WGS sequence"/>
</dbReference>
<sequence>MVAAVIDCSRPSECKQAGDSGLFYFMSFDTGDNLAEKHGDFDRGFNIQNCKPAWLPHFFV</sequence>
<evidence type="ECO:0000313" key="2">
    <source>
        <dbReference type="Proteomes" id="UP000241158"/>
    </source>
</evidence>
<gene>
    <name evidence="1" type="ORF">CU100_00175</name>
</gene>
<dbReference type="EMBL" id="PGGN01000001">
    <property type="protein sequence ID" value="PSH59265.1"/>
    <property type="molecule type" value="Genomic_DNA"/>
</dbReference>
<name>A0A2P7AYI0_9HYPH</name>
<comment type="caution">
    <text evidence="1">The sequence shown here is derived from an EMBL/GenBank/DDBJ whole genome shotgun (WGS) entry which is preliminary data.</text>
</comment>
<proteinExistence type="predicted"/>
<protein>
    <submittedName>
        <fullName evidence="1">Uncharacterized protein</fullName>
    </submittedName>
</protein>
<reference evidence="2" key="1">
    <citation type="submission" date="2017-11" db="EMBL/GenBank/DDBJ databases">
        <authorList>
            <person name="Kuznetsova I."/>
            <person name="Sazanova A."/>
            <person name="Chirak E."/>
            <person name="Safronova V."/>
            <person name="Willems A."/>
        </authorList>
    </citation>
    <scope>NUCLEOTIDE SEQUENCE [LARGE SCALE GENOMIC DNA]</scope>
    <source>
        <strain evidence="2">PEPV15</strain>
    </source>
</reference>